<evidence type="ECO:0000259" key="3">
    <source>
        <dbReference type="PROSITE" id="PS51781"/>
    </source>
</evidence>
<dbReference type="EMBL" id="CP145316">
    <property type="protein sequence ID" value="XAM18899.1"/>
    <property type="molecule type" value="Genomic_DNA"/>
</dbReference>
<dbReference type="Gene3D" id="2.30.30.40">
    <property type="entry name" value="SH3 Domains"/>
    <property type="match status" value="2"/>
</dbReference>
<dbReference type="PANTHER" id="PTHR34408:SF1">
    <property type="entry name" value="GLYCOSYL HYDROLASE FAMILY 19 DOMAIN-CONTAINING PROTEIN HI_1415"/>
    <property type="match status" value="1"/>
</dbReference>
<feature type="compositionally biased region" description="Polar residues" evidence="1">
    <location>
        <begin position="65"/>
        <end position="83"/>
    </location>
</feature>
<evidence type="ECO:0000256" key="2">
    <source>
        <dbReference type="SAM" id="Phobius"/>
    </source>
</evidence>
<evidence type="ECO:0000256" key="1">
    <source>
        <dbReference type="SAM" id="MobiDB-lite"/>
    </source>
</evidence>
<name>A0ABZ3F6W5_9HELI</name>
<gene>
    <name evidence="4" type="ORF">V3I05_04270</name>
</gene>
<keyword evidence="2" id="KW-1133">Transmembrane helix</keyword>
<keyword evidence="2" id="KW-0472">Membrane</keyword>
<feature type="domain" description="SH3b" evidence="3">
    <location>
        <begin position="177"/>
        <end position="239"/>
    </location>
</feature>
<dbReference type="Pfam" id="PF08239">
    <property type="entry name" value="SH3_3"/>
    <property type="match status" value="2"/>
</dbReference>
<keyword evidence="2" id="KW-0812">Transmembrane</keyword>
<protein>
    <submittedName>
        <fullName evidence="4">SH3 domain-containing protein</fullName>
    </submittedName>
</protein>
<accession>A0ABZ3F6W5</accession>
<reference evidence="4 5" key="1">
    <citation type="submission" date="2024-02" db="EMBL/GenBank/DDBJ databases">
        <title>Genome and pathogenicity analysis of Helicobacter mastomyrinus isolated from mice.</title>
        <authorList>
            <person name="Zhu L."/>
        </authorList>
    </citation>
    <scope>NUCLEOTIDE SEQUENCE [LARGE SCALE GENOMIC DNA]</scope>
    <source>
        <strain evidence="4 5">Hm-17</strain>
    </source>
</reference>
<dbReference type="InterPro" id="IPR003646">
    <property type="entry name" value="SH3-like_bac-type"/>
</dbReference>
<proteinExistence type="predicted"/>
<dbReference type="PANTHER" id="PTHR34408">
    <property type="entry name" value="FAMILY PROTEIN, PUTATIVE-RELATED"/>
    <property type="match status" value="1"/>
</dbReference>
<organism evidence="4 5">
    <name type="scientific">Helicobacter mastomyrinus</name>
    <dbReference type="NCBI Taxonomy" id="287948"/>
    <lineage>
        <taxon>Bacteria</taxon>
        <taxon>Pseudomonadati</taxon>
        <taxon>Campylobacterota</taxon>
        <taxon>Epsilonproteobacteria</taxon>
        <taxon>Campylobacterales</taxon>
        <taxon>Helicobacteraceae</taxon>
        <taxon>Helicobacter</taxon>
    </lineage>
</organism>
<dbReference type="InterPro" id="IPR052354">
    <property type="entry name" value="Cell_Wall_Dynamics_Protein"/>
</dbReference>
<feature type="region of interest" description="Disordered" evidence="1">
    <location>
        <begin position="58"/>
        <end position="109"/>
    </location>
</feature>
<dbReference type="PROSITE" id="PS51781">
    <property type="entry name" value="SH3B"/>
    <property type="match status" value="1"/>
</dbReference>
<keyword evidence="5" id="KW-1185">Reference proteome</keyword>
<dbReference type="Proteomes" id="UP001434737">
    <property type="component" value="Chromosome"/>
</dbReference>
<evidence type="ECO:0000313" key="5">
    <source>
        <dbReference type="Proteomes" id="UP001434737"/>
    </source>
</evidence>
<dbReference type="SMART" id="SM00287">
    <property type="entry name" value="SH3b"/>
    <property type="match status" value="2"/>
</dbReference>
<feature type="transmembrane region" description="Helical" evidence="2">
    <location>
        <begin position="12"/>
        <end position="31"/>
    </location>
</feature>
<sequence length="239" mass="27055">MNTRTFFKIYSFPFLIVLIGLAIYASIIIFMDQGNLILSRPNHSHELTTLEHIAHLDKSDDKKNTNPNNVSLPATTIDNNHNTENVEDKGIASQPTPIENPISPPKQSHQDSIYYAQYRINIRNMPSSEGMVISRASVGEALEVLDWQEQWSKVRKQSGVEGYVASRLLTKQENLEGKVYIVSSTTLNVRLKPDTQAAIIGRLKYHTRIAVLETQGEWAKIQLPNKQYGYISTNFIAKE</sequence>
<dbReference type="RefSeq" id="WP_300446624.1">
    <property type="nucleotide sequence ID" value="NZ_CP145316.1"/>
</dbReference>
<evidence type="ECO:0000313" key="4">
    <source>
        <dbReference type="EMBL" id="XAM18899.1"/>
    </source>
</evidence>